<evidence type="ECO:0000313" key="2">
    <source>
        <dbReference type="Proteomes" id="UP000516764"/>
    </source>
</evidence>
<accession>A0A7L8AF97</accession>
<dbReference type="AlphaFoldDB" id="A0A7L8AF97"/>
<organism evidence="1 2">
    <name type="scientific">Polaribacter haliotis</name>
    <dbReference type="NCBI Taxonomy" id="1888915"/>
    <lineage>
        <taxon>Bacteria</taxon>
        <taxon>Pseudomonadati</taxon>
        <taxon>Bacteroidota</taxon>
        <taxon>Flavobacteriia</taxon>
        <taxon>Flavobacteriales</taxon>
        <taxon>Flavobacteriaceae</taxon>
    </lineage>
</organism>
<keyword evidence="2" id="KW-1185">Reference proteome</keyword>
<dbReference type="EMBL" id="CP061813">
    <property type="protein sequence ID" value="QOD60681.1"/>
    <property type="molecule type" value="Genomic_DNA"/>
</dbReference>
<dbReference type="OrthoDB" id="676860at2"/>
<dbReference type="Proteomes" id="UP000516764">
    <property type="component" value="Chromosome"/>
</dbReference>
<protein>
    <submittedName>
        <fullName evidence="1">Uncharacterized protein</fullName>
    </submittedName>
</protein>
<dbReference type="RefSeq" id="WP_088354311.1">
    <property type="nucleotide sequence ID" value="NZ_CP061813.1"/>
</dbReference>
<proteinExistence type="predicted"/>
<reference evidence="1 2" key="1">
    <citation type="journal article" date="2016" name="Int. J. Syst. Evol. Microbiol.">
        <title>Polaribacter haliotis sp. nov., isolated from the gut of abalone Haliotis discus hannai.</title>
        <authorList>
            <person name="Kim Y.O."/>
            <person name="Park I.S."/>
            <person name="Park S."/>
            <person name="Nam B.H."/>
            <person name="Park J.M."/>
            <person name="Kim D.G."/>
            <person name="Yoon J.H."/>
        </authorList>
    </citation>
    <scope>NUCLEOTIDE SEQUENCE [LARGE SCALE GENOMIC DNA]</scope>
    <source>
        <strain evidence="1 2">KCTC 52418</strain>
    </source>
</reference>
<sequence length="114" mass="12905">MVTVKDYKQRESKDGEKFFVLVLQGGVSPVKSNKTGRMYFTSKTATVPSTFDESTCQSIVGAQFPGRIVKVESEPYEFTIKETGEVVNLSHRWEYQDDVEEEITEKVISDSLVN</sequence>
<gene>
    <name evidence="1" type="ORF">H9I45_15280</name>
</gene>
<dbReference type="KEGG" id="phal:H9I45_15280"/>
<name>A0A7L8AF97_9FLAO</name>
<evidence type="ECO:0000313" key="1">
    <source>
        <dbReference type="EMBL" id="QOD60681.1"/>
    </source>
</evidence>